<protein>
    <submittedName>
        <fullName evidence="1">Uncharacterized protein</fullName>
    </submittedName>
</protein>
<organism evidence="1 2">
    <name type="scientific">Edwardsiella tarda (strain FL6-60)</name>
    <dbReference type="NCBI Taxonomy" id="718251"/>
    <lineage>
        <taxon>Bacteria</taxon>
        <taxon>Pseudomonadati</taxon>
        <taxon>Pseudomonadota</taxon>
        <taxon>Gammaproteobacteria</taxon>
        <taxon>Enterobacterales</taxon>
        <taxon>Hafniaceae</taxon>
        <taxon>Edwardsiella</taxon>
    </lineage>
</organism>
<proteinExistence type="predicted"/>
<keyword evidence="2" id="KW-1185">Reference proteome</keyword>
<dbReference type="HOGENOM" id="CLU_3152257_0_0_6"/>
<dbReference type="Proteomes" id="UP000002230">
    <property type="component" value="Chromosome"/>
</dbReference>
<reference evidence="2" key="1">
    <citation type="submission" date="2010-08" db="EMBL/GenBank/DDBJ databases">
        <title>Genome comparisons of Edwardsiella bacteria analysed using deep sequencing technology.</title>
        <authorList>
            <person name="van Soest J.J."/>
            <person name="Henkel C.V."/>
            <person name="Jansen H.J."/>
            <person name="van den Hondel C.A.M.J.J."/>
            <person name="Bloemberg G.V."/>
            <person name="Meijer A.H."/>
            <person name="Spaink H.P."/>
        </authorList>
    </citation>
    <scope>NUCLEOTIDE SEQUENCE [LARGE SCALE GENOMIC DNA]</scope>
    <source>
        <strain evidence="2">FL6-60</strain>
    </source>
</reference>
<sequence>MCIHLPVIHSTKPREIRLYARCVDALWITTIYRCSFTSETLYMGMAI</sequence>
<dbReference type="AlphaFoldDB" id="A0A0H3DMG8"/>
<dbReference type="PATRIC" id="fig|718251.5.peg.388"/>
<dbReference type="KEGG" id="etd:ETAF_0379"/>
<dbReference type="EMBL" id="CP002154">
    <property type="protein sequence ID" value="ADM40503.1"/>
    <property type="molecule type" value="Genomic_DNA"/>
</dbReference>
<reference evidence="1 2" key="2">
    <citation type="journal article" date="2011" name="BMC Immunol.">
        <title>Comparison of static immersion and intravenous injection systems for exposure of zebrafish embryos to the natural pathogen Edwardsiella tarda.</title>
        <authorList>
            <person name="van Soest J.J."/>
            <person name="Stockhammer O.W."/>
            <person name="Ordas A."/>
            <person name="Bloemberg G.V."/>
            <person name="Spaink H.P."/>
            <person name="Meijer A.H."/>
        </authorList>
    </citation>
    <scope>NUCLEOTIDE SEQUENCE [LARGE SCALE GENOMIC DNA]</scope>
    <source>
        <strain evidence="1 2">FL6-60</strain>
    </source>
</reference>
<name>A0A0H3DMG8_EDWTF</name>
<evidence type="ECO:0000313" key="2">
    <source>
        <dbReference type="Proteomes" id="UP000002230"/>
    </source>
</evidence>
<accession>A0A0H3DMG8</accession>
<evidence type="ECO:0000313" key="1">
    <source>
        <dbReference type="EMBL" id="ADM40503.1"/>
    </source>
</evidence>
<gene>
    <name evidence="1" type="ordered locus">ETAF_0379</name>
</gene>